<feature type="compositionally biased region" description="Low complexity" evidence="2">
    <location>
        <begin position="225"/>
        <end position="237"/>
    </location>
</feature>
<dbReference type="EMBL" id="LJSK01000007">
    <property type="protein sequence ID" value="KPI90309.1"/>
    <property type="molecule type" value="Genomic_DNA"/>
</dbReference>
<dbReference type="OMA" id="HIGFTLL"/>
<comment type="caution">
    <text evidence="3">The sequence shown here is derived from an EMBL/GenBank/DDBJ whole genome shotgun (WGS) entry which is preliminary data.</text>
</comment>
<dbReference type="OrthoDB" id="272989at2759"/>
<evidence type="ECO:0000313" key="4">
    <source>
        <dbReference type="Proteomes" id="UP000038009"/>
    </source>
</evidence>
<feature type="compositionally biased region" description="Polar residues" evidence="2">
    <location>
        <begin position="457"/>
        <end position="468"/>
    </location>
</feature>
<dbReference type="VEuPathDB" id="TriTrypDB:Lsey_0007_0220"/>
<dbReference type="PANTHER" id="PTHR45615">
    <property type="entry name" value="MYOSIN HEAVY CHAIN, NON-MUSCLE"/>
    <property type="match status" value="1"/>
</dbReference>
<name>A0A0N0P8T3_LEPSE</name>
<keyword evidence="1" id="KW-0175">Coiled coil</keyword>
<feature type="coiled-coil region" evidence="1">
    <location>
        <begin position="121"/>
        <end position="148"/>
    </location>
</feature>
<feature type="coiled-coil region" evidence="1">
    <location>
        <begin position="647"/>
        <end position="709"/>
    </location>
</feature>
<sequence>MDAAQTTHPHRTFARANGLGGAAIPHLVAAEERHRKNLQHIQQLKVALCSTVSSAAPRQPTTPTSCGESLPCSSSPSQPSRARPAWGVPLDHSTGIAAFPTTSAMPARSASKEIPISAAVLQSSQQEVEQLIREKHQLQRQCIELTNLLANTPPGNMSSALTVTTPAAAHDPPAWSPVHDAALAVVEQVARCYPSVVQDWAISKSTNDAVRASRKSSNGPHDCGTSSPTASPRSPRTNARYESSMFADTASITADGLVDSLHRLAAFLPQLASIAAVSELIADAGPDMLDNIHILEEEKRNDCLAVLSITDHLTKVSAQMRHEAAKKDAALAAMQQTIEELMEEKQDWSRRARASEAALAERYAQYRQHEKAWEMEVAELLQSRNAVASAAAAPAVEASPVVAAEVEPKVEDTTAAERAAAEARKWRNQLACLQEELDAKSAALERIQQERDDLQSAHATLQASSQETAAAHQARIATLERQLQPLESELQTQAETIRAALQMVDELRAAHRTEVAALNKSHTAIIHEKETALGKLEAARTRIQTELTDVTALMEQRTAELQAVTAARDAAQAALAERDQASVADCSSVMVAVSTPLRLPPPDVSGGKAGGSQDGTGPDEETVDSPSKSGEGDNDDSTDFVSRCTNVRKLQQSLKRMSRERNALVRKLEHRGTALVEMETELEAAQRLVAQYEAHIQVLRADVERADASAARDNTVTPKATNAAVGITPINWIAFSEVEQHEEVEGTLYPTPVDLMGWLLEHREPLRFEDYVARHLSQRDQFLIGAVGPLYHVGFSLLKAKGLLGHKFYFPVVWRRFLLQLQQTLDVQLEGLPLSPADSARRFYQLASTAGLFKGQKSAPDPLKAYTLILAALCVCLRPREGDEAAATAPGAPATKAQQAEGLLASHTEKTSERCFYTAKWRCCQAILRHVCDQGDGEDEKSRQLHFVATEGAATPFALFMKLALQDAAAVLSSTGDSDMSVLQREMHRDSRSDEAMAPSAYNLASLLSHGLLSDVLPLSRFSLLASVLQQAVRPKADVGEGRYSVSLASEHRLSSLTTVAPRLTQSQHLAFVSLLLYIARYEYLLCGWHSVMTAPTRAEGTVPPLPSLEALGVRSEVSFSDAKGALYARTGAEDTVEALVALDAGLLPAITMCICTCRPIEHEPWLLTSYFETRRALVDLHQVALSSDGSKLAPSSTELCPGVPLLTDTQLRDCIQQVLLPLKQAPPVSNRVVQVPTAEYERLHRELLSLYQTNEANDAYIQELLGAVEAM</sequence>
<feature type="coiled-coil region" evidence="1">
    <location>
        <begin position="324"/>
        <end position="358"/>
    </location>
</feature>
<dbReference type="PANTHER" id="PTHR45615:SF80">
    <property type="entry name" value="GRIP DOMAIN-CONTAINING PROTEIN"/>
    <property type="match status" value="1"/>
</dbReference>
<protein>
    <submittedName>
        <fullName evidence="3">Uncharacterized protein</fullName>
    </submittedName>
</protein>
<proteinExistence type="predicted"/>
<keyword evidence="4" id="KW-1185">Reference proteome</keyword>
<evidence type="ECO:0000256" key="2">
    <source>
        <dbReference type="SAM" id="MobiDB-lite"/>
    </source>
</evidence>
<evidence type="ECO:0000313" key="3">
    <source>
        <dbReference type="EMBL" id="KPI90309.1"/>
    </source>
</evidence>
<feature type="region of interest" description="Disordered" evidence="2">
    <location>
        <begin position="449"/>
        <end position="468"/>
    </location>
</feature>
<feature type="region of interest" description="Disordered" evidence="2">
    <location>
        <begin position="596"/>
        <end position="643"/>
    </location>
</feature>
<feature type="compositionally biased region" description="Polar residues" evidence="2">
    <location>
        <begin position="55"/>
        <end position="67"/>
    </location>
</feature>
<feature type="region of interest" description="Disordered" evidence="2">
    <location>
        <begin position="211"/>
        <end position="239"/>
    </location>
</feature>
<dbReference type="Proteomes" id="UP000038009">
    <property type="component" value="Unassembled WGS sequence"/>
</dbReference>
<feature type="region of interest" description="Disordered" evidence="2">
    <location>
        <begin position="55"/>
        <end position="86"/>
    </location>
</feature>
<accession>A0A0N0P8T3</accession>
<dbReference type="AlphaFoldDB" id="A0A0N0P8T3"/>
<gene>
    <name evidence="3" type="ORF">ABL78_0536</name>
</gene>
<reference evidence="3 4" key="1">
    <citation type="journal article" date="2015" name="PLoS Pathog.">
        <title>Leptomonas seymouri: Adaptations to the Dixenous Life Cycle Analyzed by Genome Sequencing, Transcriptome Profiling and Co-infection with Leishmania donovani.</title>
        <authorList>
            <person name="Kraeva N."/>
            <person name="Butenko A."/>
            <person name="Hlavacova J."/>
            <person name="Kostygov A."/>
            <person name="Myskova J."/>
            <person name="Grybchuk D."/>
            <person name="Lestinova T."/>
            <person name="Votypka J."/>
            <person name="Volf P."/>
            <person name="Opperdoes F."/>
            <person name="Flegontov P."/>
            <person name="Lukes J."/>
            <person name="Yurchenko V."/>
        </authorList>
    </citation>
    <scope>NUCLEOTIDE SEQUENCE [LARGE SCALE GENOMIC DNA]</scope>
    <source>
        <strain evidence="3 4">ATCC 30220</strain>
    </source>
</reference>
<organism evidence="3 4">
    <name type="scientific">Leptomonas seymouri</name>
    <dbReference type="NCBI Taxonomy" id="5684"/>
    <lineage>
        <taxon>Eukaryota</taxon>
        <taxon>Discoba</taxon>
        <taxon>Euglenozoa</taxon>
        <taxon>Kinetoplastea</taxon>
        <taxon>Metakinetoplastina</taxon>
        <taxon>Trypanosomatida</taxon>
        <taxon>Trypanosomatidae</taxon>
        <taxon>Leishmaniinae</taxon>
        <taxon>Leptomonas</taxon>
    </lineage>
</organism>
<feature type="compositionally biased region" description="Low complexity" evidence="2">
    <location>
        <begin position="69"/>
        <end position="80"/>
    </location>
</feature>
<evidence type="ECO:0000256" key="1">
    <source>
        <dbReference type="SAM" id="Coils"/>
    </source>
</evidence>